<organism evidence="9 10">
    <name type="scientific">Candidatus Micrarchaeum acidiphilum ARMAN-2</name>
    <dbReference type="NCBI Taxonomy" id="425595"/>
    <lineage>
        <taxon>Archaea</taxon>
        <taxon>Candidatus Micrarchaeota</taxon>
        <taxon>Candidatus Micrarchaeia</taxon>
        <taxon>Candidatus Micrarchaeales</taxon>
        <taxon>Candidatus Micrarchaeaceae</taxon>
        <taxon>Candidatus Micrarchaeum</taxon>
    </lineage>
</organism>
<evidence type="ECO:0000313" key="9">
    <source>
        <dbReference type="EMBL" id="EET89782.1"/>
    </source>
</evidence>
<dbReference type="GO" id="GO:0004022">
    <property type="term" value="F:alcohol dehydrogenase (NAD+) activity"/>
    <property type="evidence" value="ECO:0007669"/>
    <property type="project" value="TreeGrafter"/>
</dbReference>
<reference evidence="9 10" key="1">
    <citation type="journal article" date="2009" name="Genome Biol.">
        <title>Community-wide analysis of microbial genome sequence signatures.</title>
        <authorList>
            <person name="Dick G.J."/>
            <person name="Andersson A.F."/>
            <person name="Baker B.J."/>
            <person name="Simmons S.L."/>
            <person name="Thomas B.C."/>
            <person name="Yelton A.P."/>
            <person name="Banfield J.F."/>
        </authorList>
    </citation>
    <scope>NUCLEOTIDE SEQUENCE [LARGE SCALE GENOMIC DNA]</scope>
    <source>
        <strain evidence="9">ARMAN-2</strain>
    </source>
</reference>
<comment type="cofactor">
    <cofactor evidence="1 6">
        <name>Zn(2+)</name>
        <dbReference type="ChEBI" id="CHEBI:29105"/>
    </cofactor>
</comment>
<dbReference type="CDD" id="cd08298">
    <property type="entry name" value="CAD2"/>
    <property type="match status" value="1"/>
</dbReference>
<evidence type="ECO:0000256" key="6">
    <source>
        <dbReference type="RuleBase" id="RU361277"/>
    </source>
</evidence>
<keyword evidence="3 6" id="KW-0479">Metal-binding</keyword>
<dbReference type="InterPro" id="IPR014187">
    <property type="entry name" value="ADH_Zn_typ-2"/>
</dbReference>
<dbReference type="EMBL" id="GG697241">
    <property type="protein sequence ID" value="EET89782.1"/>
    <property type="molecule type" value="Genomic_DNA"/>
</dbReference>
<dbReference type="PANTHER" id="PTHR42940">
    <property type="entry name" value="ALCOHOL DEHYDROGENASE 1-RELATED"/>
    <property type="match status" value="1"/>
</dbReference>
<dbReference type="Pfam" id="PF00107">
    <property type="entry name" value="ADH_zinc_N"/>
    <property type="match status" value="1"/>
</dbReference>
<keyword evidence="4 6" id="KW-0862">Zinc</keyword>
<dbReference type="NCBIfam" id="TIGR02822">
    <property type="entry name" value="adh_fam_2"/>
    <property type="match status" value="1"/>
</dbReference>
<evidence type="ECO:0000256" key="2">
    <source>
        <dbReference type="ARBA" id="ARBA00008072"/>
    </source>
</evidence>
<dbReference type="InterPro" id="IPR013154">
    <property type="entry name" value="ADH-like_N"/>
</dbReference>
<dbReference type="Proteomes" id="UP000332487">
    <property type="component" value="Unassembled WGS sequence"/>
</dbReference>
<gene>
    <name evidence="9" type="ORF">UNLARM2_0896</name>
</gene>
<evidence type="ECO:0000259" key="7">
    <source>
        <dbReference type="Pfam" id="PF00107"/>
    </source>
</evidence>
<dbReference type="Gene3D" id="3.90.180.10">
    <property type="entry name" value="Medium-chain alcohol dehydrogenases, catalytic domain"/>
    <property type="match status" value="1"/>
</dbReference>
<evidence type="ECO:0000256" key="3">
    <source>
        <dbReference type="ARBA" id="ARBA00022723"/>
    </source>
</evidence>
<dbReference type="InterPro" id="IPR036291">
    <property type="entry name" value="NAD(P)-bd_dom_sf"/>
</dbReference>
<evidence type="ECO:0000313" key="10">
    <source>
        <dbReference type="Proteomes" id="UP000332487"/>
    </source>
</evidence>
<feature type="domain" description="Alcohol dehydrogenase-like C-terminal" evidence="7">
    <location>
        <begin position="181"/>
        <end position="295"/>
    </location>
</feature>
<name>C7DIK8_MICA2</name>
<sequence>MKGMVLHKYAKVEDRPLSMENFEAGGIKSDEVLVKVIACGVCRTDLHIVEGQLGNANLPLVPGHEIVGKVEEVGKEVWNLSKGDLVGVPWLHSTCGKCEYCLSGRENLCHSKEFTGYTVNGGYAEYVKARSTFAFRLENDADPYKTAPLLCAGIIGYRAFKLAAPPPGGSIGMFGFGSSAHITLQLASKLGFEAVAVSRNREHIDLAKRLGAAATYSYDNLESIRGKLDSAIVFAPASRPILDALESVKSGGRVIVADIYVGNMEPFSYERYLFNERELKSVEANTREDAVEFLALSRRLKISSVVETVGLEKANEALEKLKKGNVNGAIVLKP</sequence>
<dbReference type="AlphaFoldDB" id="C7DIK8"/>
<accession>C7DIK8</accession>
<dbReference type="InterPro" id="IPR002328">
    <property type="entry name" value="ADH_Zn_CS"/>
</dbReference>
<reference evidence="9 10" key="2">
    <citation type="journal article" date="2010" name="Proc. Natl. Acad. Sci. U.S.A.">
        <title>Enigmatic, ultrasmall, uncultivated Archaea.</title>
        <authorList>
            <person name="Baker B.J."/>
            <person name="Comolli L.R."/>
            <person name="Dick G.J."/>
            <person name="Hauser L.J."/>
            <person name="Hyatt D."/>
            <person name="Dill B.D."/>
            <person name="Land M.L."/>
            <person name="Verberkmoes N.C."/>
            <person name="Hettich R.L."/>
            <person name="Banfield J.F."/>
        </authorList>
    </citation>
    <scope>NUCLEOTIDE SEQUENCE [LARGE SCALE GENOMIC DNA]</scope>
    <source>
        <strain evidence="9">ARMAN-2</strain>
    </source>
</reference>
<dbReference type="GO" id="GO:0005737">
    <property type="term" value="C:cytoplasm"/>
    <property type="evidence" value="ECO:0007669"/>
    <property type="project" value="TreeGrafter"/>
</dbReference>
<dbReference type="SUPFAM" id="SSF50129">
    <property type="entry name" value="GroES-like"/>
    <property type="match status" value="1"/>
</dbReference>
<evidence type="ECO:0000256" key="1">
    <source>
        <dbReference type="ARBA" id="ARBA00001947"/>
    </source>
</evidence>
<dbReference type="SUPFAM" id="SSF51735">
    <property type="entry name" value="NAD(P)-binding Rossmann-fold domains"/>
    <property type="match status" value="1"/>
</dbReference>
<evidence type="ECO:0000256" key="5">
    <source>
        <dbReference type="ARBA" id="ARBA00023002"/>
    </source>
</evidence>
<dbReference type="Gene3D" id="3.40.50.720">
    <property type="entry name" value="NAD(P)-binding Rossmann-like Domain"/>
    <property type="match status" value="1"/>
</dbReference>
<proteinExistence type="inferred from homology"/>
<dbReference type="InterPro" id="IPR013149">
    <property type="entry name" value="ADH-like_C"/>
</dbReference>
<dbReference type="PROSITE" id="PS00059">
    <property type="entry name" value="ADH_ZINC"/>
    <property type="match status" value="1"/>
</dbReference>
<dbReference type="InterPro" id="IPR011032">
    <property type="entry name" value="GroES-like_sf"/>
</dbReference>
<feature type="domain" description="Alcohol dehydrogenase-like N-terminal" evidence="8">
    <location>
        <begin position="29"/>
        <end position="137"/>
    </location>
</feature>
<dbReference type="Pfam" id="PF08240">
    <property type="entry name" value="ADH_N"/>
    <property type="match status" value="1"/>
</dbReference>
<evidence type="ECO:0000256" key="4">
    <source>
        <dbReference type="ARBA" id="ARBA00022833"/>
    </source>
</evidence>
<comment type="similarity">
    <text evidence="2 6">Belongs to the zinc-containing alcohol dehydrogenase family.</text>
</comment>
<protein>
    <submittedName>
        <fullName evidence="9">Zinc-binding alcohol dehydrogenase family protein</fullName>
    </submittedName>
</protein>
<dbReference type="PANTHER" id="PTHR42940:SF8">
    <property type="entry name" value="VACUOLAR PROTEIN SORTING-ASSOCIATED PROTEIN 11"/>
    <property type="match status" value="1"/>
</dbReference>
<dbReference type="GO" id="GO:0008270">
    <property type="term" value="F:zinc ion binding"/>
    <property type="evidence" value="ECO:0007669"/>
    <property type="project" value="InterPro"/>
</dbReference>
<keyword evidence="5" id="KW-0560">Oxidoreductase</keyword>
<evidence type="ECO:0000259" key="8">
    <source>
        <dbReference type="Pfam" id="PF08240"/>
    </source>
</evidence>
<keyword evidence="10" id="KW-1185">Reference proteome</keyword>